<dbReference type="InterPro" id="IPR038765">
    <property type="entry name" value="Papain-like_cys_pep_sf"/>
</dbReference>
<evidence type="ECO:0008006" key="3">
    <source>
        <dbReference type="Google" id="ProtNLM"/>
    </source>
</evidence>
<keyword evidence="2" id="KW-1185">Reference proteome</keyword>
<gene>
    <name evidence="1" type="ORF">POM88_038970</name>
</gene>
<name>A0AAD8M8C3_9APIA</name>
<organism evidence="1 2">
    <name type="scientific">Heracleum sosnowskyi</name>
    <dbReference type="NCBI Taxonomy" id="360622"/>
    <lineage>
        <taxon>Eukaryota</taxon>
        <taxon>Viridiplantae</taxon>
        <taxon>Streptophyta</taxon>
        <taxon>Embryophyta</taxon>
        <taxon>Tracheophyta</taxon>
        <taxon>Spermatophyta</taxon>
        <taxon>Magnoliopsida</taxon>
        <taxon>eudicotyledons</taxon>
        <taxon>Gunneridae</taxon>
        <taxon>Pentapetalae</taxon>
        <taxon>asterids</taxon>
        <taxon>campanulids</taxon>
        <taxon>Apiales</taxon>
        <taxon>Apiaceae</taxon>
        <taxon>Apioideae</taxon>
        <taxon>apioid superclade</taxon>
        <taxon>Tordylieae</taxon>
        <taxon>Tordyliinae</taxon>
        <taxon>Heracleum</taxon>
    </lineage>
</organism>
<reference evidence="1" key="2">
    <citation type="submission" date="2023-05" db="EMBL/GenBank/DDBJ databases">
        <authorList>
            <person name="Schelkunov M.I."/>
        </authorList>
    </citation>
    <scope>NUCLEOTIDE SEQUENCE</scope>
    <source>
        <strain evidence="1">Hsosn_3</strain>
        <tissue evidence="1">Leaf</tissue>
    </source>
</reference>
<dbReference type="Proteomes" id="UP001237642">
    <property type="component" value="Unassembled WGS sequence"/>
</dbReference>
<accession>A0AAD8M8C3</accession>
<reference evidence="1" key="1">
    <citation type="submission" date="2023-02" db="EMBL/GenBank/DDBJ databases">
        <title>Genome of toxic invasive species Heracleum sosnowskyi carries increased number of genes despite the absence of recent whole-genome duplications.</title>
        <authorList>
            <person name="Schelkunov M."/>
            <person name="Shtratnikova V."/>
            <person name="Makarenko M."/>
            <person name="Klepikova A."/>
            <person name="Omelchenko D."/>
            <person name="Novikova G."/>
            <person name="Obukhova E."/>
            <person name="Bogdanov V."/>
            <person name="Penin A."/>
            <person name="Logacheva M."/>
        </authorList>
    </citation>
    <scope>NUCLEOTIDE SEQUENCE</scope>
    <source>
        <strain evidence="1">Hsosn_3</strain>
        <tissue evidence="1">Leaf</tissue>
    </source>
</reference>
<dbReference type="EMBL" id="JAUIZM010000009">
    <property type="protein sequence ID" value="KAK1363409.1"/>
    <property type="molecule type" value="Genomic_DNA"/>
</dbReference>
<dbReference type="SUPFAM" id="SSF54001">
    <property type="entry name" value="Cysteine proteinases"/>
    <property type="match status" value="1"/>
</dbReference>
<proteinExistence type="predicted"/>
<dbReference type="Gene3D" id="3.40.395.10">
    <property type="entry name" value="Adenoviral Proteinase, Chain A"/>
    <property type="match status" value="1"/>
</dbReference>
<protein>
    <recommendedName>
        <fullName evidence="3">Ubiquitin-like protease family profile domain-containing protein</fullName>
    </recommendedName>
</protein>
<evidence type="ECO:0000313" key="1">
    <source>
        <dbReference type="EMBL" id="KAK1363409.1"/>
    </source>
</evidence>
<evidence type="ECO:0000313" key="2">
    <source>
        <dbReference type="Proteomes" id="UP001237642"/>
    </source>
</evidence>
<comment type="caution">
    <text evidence="1">The sequence shown here is derived from an EMBL/GenBank/DDBJ whole genome shotgun (WGS) entry which is preliminary data.</text>
</comment>
<sequence length="172" mass="19956">MYDSGFSKTGRTERKTCLNGTVESVQKHFQSLQDNKMIMSTVIDSWTYLLNENEILKDDSSPLRLFMTTETTYGPLKIDVGEGSYSSKIGRYAAFDDHMDVVFKMVNEMHNKQYEVKDFDMFVFPIFNSAHFYIICYNMKKTRLEMIDNIVQTAGVEETYDDLPAKLEARKS</sequence>
<dbReference type="AlphaFoldDB" id="A0AAD8M8C3"/>